<name>A0A6A6E714_9PEZI</name>
<sequence length="149" mass="17248">MTTTKERIMKTWIVLNRHKRHFRRPLRTRGSQALDLALFTVIFDQRYRSATTTFSILTFVEVHHNIIVQEEDRKSPVNNGMVCGIKRPFLEVNSLSAEVFVLHIFILAVVITPKSSTTTTTTTIAAPKDEICSEEERKSLEELLRKFEE</sequence>
<gene>
    <name evidence="1" type="ORF">K469DRAFT_685504</name>
</gene>
<dbReference type="AlphaFoldDB" id="A0A6A6E714"/>
<accession>A0A6A6E714</accession>
<dbReference type="EMBL" id="ML994626">
    <property type="protein sequence ID" value="KAF2187604.1"/>
    <property type="molecule type" value="Genomic_DNA"/>
</dbReference>
<evidence type="ECO:0000313" key="1">
    <source>
        <dbReference type="EMBL" id="KAF2187604.1"/>
    </source>
</evidence>
<dbReference type="Proteomes" id="UP000800200">
    <property type="component" value="Unassembled WGS sequence"/>
</dbReference>
<organism evidence="1 2">
    <name type="scientific">Zopfia rhizophila CBS 207.26</name>
    <dbReference type="NCBI Taxonomy" id="1314779"/>
    <lineage>
        <taxon>Eukaryota</taxon>
        <taxon>Fungi</taxon>
        <taxon>Dikarya</taxon>
        <taxon>Ascomycota</taxon>
        <taxon>Pezizomycotina</taxon>
        <taxon>Dothideomycetes</taxon>
        <taxon>Dothideomycetes incertae sedis</taxon>
        <taxon>Zopfiaceae</taxon>
        <taxon>Zopfia</taxon>
    </lineage>
</organism>
<reference evidence="1" key="1">
    <citation type="journal article" date="2020" name="Stud. Mycol.">
        <title>101 Dothideomycetes genomes: a test case for predicting lifestyles and emergence of pathogens.</title>
        <authorList>
            <person name="Haridas S."/>
            <person name="Albert R."/>
            <person name="Binder M."/>
            <person name="Bloem J."/>
            <person name="Labutti K."/>
            <person name="Salamov A."/>
            <person name="Andreopoulos B."/>
            <person name="Baker S."/>
            <person name="Barry K."/>
            <person name="Bills G."/>
            <person name="Bluhm B."/>
            <person name="Cannon C."/>
            <person name="Castanera R."/>
            <person name="Culley D."/>
            <person name="Daum C."/>
            <person name="Ezra D."/>
            <person name="Gonzalez J."/>
            <person name="Henrissat B."/>
            <person name="Kuo A."/>
            <person name="Liang C."/>
            <person name="Lipzen A."/>
            <person name="Lutzoni F."/>
            <person name="Magnuson J."/>
            <person name="Mondo S."/>
            <person name="Nolan M."/>
            <person name="Ohm R."/>
            <person name="Pangilinan J."/>
            <person name="Park H.-J."/>
            <person name="Ramirez L."/>
            <person name="Alfaro M."/>
            <person name="Sun H."/>
            <person name="Tritt A."/>
            <person name="Yoshinaga Y."/>
            <person name="Zwiers L.-H."/>
            <person name="Turgeon B."/>
            <person name="Goodwin S."/>
            <person name="Spatafora J."/>
            <person name="Crous P."/>
            <person name="Grigoriev I."/>
        </authorList>
    </citation>
    <scope>NUCLEOTIDE SEQUENCE</scope>
    <source>
        <strain evidence="1">CBS 207.26</strain>
    </source>
</reference>
<keyword evidence="2" id="KW-1185">Reference proteome</keyword>
<proteinExistence type="predicted"/>
<protein>
    <submittedName>
        <fullName evidence="1">Uncharacterized protein</fullName>
    </submittedName>
</protein>
<evidence type="ECO:0000313" key="2">
    <source>
        <dbReference type="Proteomes" id="UP000800200"/>
    </source>
</evidence>